<protein>
    <recommendedName>
        <fullName evidence="2">protein-tyrosine-phosphatase</fullName>
        <ecNumber evidence="2">3.1.3.48</ecNumber>
    </recommendedName>
</protein>
<evidence type="ECO:0000256" key="1">
    <source>
        <dbReference type="ARBA" id="ARBA00011063"/>
    </source>
</evidence>
<dbReference type="eggNOG" id="COG0394">
    <property type="taxonomic scope" value="Bacteria"/>
</dbReference>
<dbReference type="PANTHER" id="PTHR11717:SF7">
    <property type="entry name" value="LOW MOLECULAR WEIGHT PHOSPHOTYROSINE PROTEIN PHOSPHATASE"/>
    <property type="match status" value="1"/>
</dbReference>
<evidence type="ECO:0000256" key="3">
    <source>
        <dbReference type="ARBA" id="ARBA00022801"/>
    </source>
</evidence>
<dbReference type="FunFam" id="3.40.50.2300:FF:000113">
    <property type="entry name" value="Low molecular weight protein-tyrosine-phosphatase"/>
    <property type="match status" value="1"/>
</dbReference>
<keyword evidence="4" id="KW-0904">Protein phosphatase</keyword>
<dbReference type="PANTHER" id="PTHR11717">
    <property type="entry name" value="LOW MOLECULAR WEIGHT PROTEIN TYROSINE PHOSPHATASE"/>
    <property type="match status" value="1"/>
</dbReference>
<dbReference type="RefSeq" id="WP_008616990.1">
    <property type="nucleotide sequence ID" value="NZ_AONQ01000023.1"/>
</dbReference>
<accession>M2ZRS5</accession>
<evidence type="ECO:0000256" key="4">
    <source>
        <dbReference type="ARBA" id="ARBA00022912"/>
    </source>
</evidence>
<dbReference type="EC" id="3.1.3.48" evidence="2"/>
<dbReference type="InterPro" id="IPR017867">
    <property type="entry name" value="Tyr_phospatase_low_mol_wt"/>
</dbReference>
<keyword evidence="8" id="KW-1185">Reference proteome</keyword>
<feature type="active site" description="Proton donor" evidence="5">
    <location>
        <position position="125"/>
    </location>
</feature>
<sequence>MVKVLFVCTGNICRSPTADGVFRALVESEGLGGEIAVDSAGTHAYHVGEPPDRRSTEAARRRGFELKHLRARQLKKGDFAEFDLLLAMDRGHLDLMARACPPEYRERLALFLSFAPQLGLQDVPDPYYGAGDGFERVLDMIEAGSAGLLAHIRERLL</sequence>
<dbReference type="OrthoDB" id="9784339at2"/>
<dbReference type="InterPro" id="IPR023485">
    <property type="entry name" value="Ptyr_pPase"/>
</dbReference>
<dbReference type="PRINTS" id="PR00719">
    <property type="entry name" value="LMWPTPASE"/>
</dbReference>
<evidence type="ECO:0000313" key="8">
    <source>
        <dbReference type="Proteomes" id="UP000011744"/>
    </source>
</evidence>
<feature type="active site" evidence="5">
    <location>
        <position position="14"/>
    </location>
</feature>
<comment type="similarity">
    <text evidence="1">Belongs to the low molecular weight phosphotyrosine protein phosphatase family.</text>
</comment>
<organism evidence="7 8">
    <name type="scientific">Paramagnetospirillum caucaseum</name>
    <dbReference type="NCBI Taxonomy" id="1244869"/>
    <lineage>
        <taxon>Bacteria</taxon>
        <taxon>Pseudomonadati</taxon>
        <taxon>Pseudomonadota</taxon>
        <taxon>Alphaproteobacteria</taxon>
        <taxon>Rhodospirillales</taxon>
        <taxon>Magnetospirillaceae</taxon>
        <taxon>Paramagnetospirillum</taxon>
    </lineage>
</organism>
<dbReference type="GO" id="GO:0004725">
    <property type="term" value="F:protein tyrosine phosphatase activity"/>
    <property type="evidence" value="ECO:0007669"/>
    <property type="project" value="UniProtKB-EC"/>
</dbReference>
<dbReference type="Gene3D" id="3.40.50.2300">
    <property type="match status" value="1"/>
</dbReference>
<evidence type="ECO:0000259" key="6">
    <source>
        <dbReference type="SMART" id="SM00226"/>
    </source>
</evidence>
<dbReference type="Pfam" id="PF01451">
    <property type="entry name" value="LMWPc"/>
    <property type="match status" value="1"/>
</dbReference>
<evidence type="ECO:0000256" key="5">
    <source>
        <dbReference type="PIRSR" id="PIRSR617867-1"/>
    </source>
</evidence>
<gene>
    <name evidence="7" type="ORF">H261_10184</name>
</gene>
<dbReference type="EMBL" id="AONQ01000023">
    <property type="protein sequence ID" value="EME70042.1"/>
    <property type="molecule type" value="Genomic_DNA"/>
</dbReference>
<dbReference type="AlphaFoldDB" id="M2ZRS5"/>
<feature type="domain" description="Phosphotyrosine protein phosphatase I" evidence="6">
    <location>
        <begin position="2"/>
        <end position="151"/>
    </location>
</feature>
<comment type="caution">
    <text evidence="7">The sequence shown here is derived from an EMBL/GenBank/DDBJ whole genome shotgun (WGS) entry which is preliminary data.</text>
</comment>
<dbReference type="STRING" id="1244869.H261_10184"/>
<dbReference type="CDD" id="cd16343">
    <property type="entry name" value="LMWPTP"/>
    <property type="match status" value="1"/>
</dbReference>
<dbReference type="SUPFAM" id="SSF52788">
    <property type="entry name" value="Phosphotyrosine protein phosphatases I"/>
    <property type="match status" value="1"/>
</dbReference>
<name>M2ZRS5_9PROT</name>
<evidence type="ECO:0000256" key="2">
    <source>
        <dbReference type="ARBA" id="ARBA00013064"/>
    </source>
</evidence>
<dbReference type="Proteomes" id="UP000011744">
    <property type="component" value="Unassembled WGS sequence"/>
</dbReference>
<evidence type="ECO:0000313" key="7">
    <source>
        <dbReference type="EMBL" id="EME70042.1"/>
    </source>
</evidence>
<dbReference type="InterPro" id="IPR050438">
    <property type="entry name" value="LMW_PTPase"/>
</dbReference>
<dbReference type="PATRIC" id="fig|1244869.3.peg.2062"/>
<dbReference type="InterPro" id="IPR036196">
    <property type="entry name" value="Ptyr_pPase_sf"/>
</dbReference>
<keyword evidence="3" id="KW-0378">Hydrolase</keyword>
<dbReference type="SMART" id="SM00226">
    <property type="entry name" value="LMWPc"/>
    <property type="match status" value="1"/>
</dbReference>
<feature type="active site" description="Nucleophile" evidence="5">
    <location>
        <position position="8"/>
    </location>
</feature>
<reference evidence="7 8" key="1">
    <citation type="journal article" date="2014" name="Genome Announc.">
        <title>Draft Genome Sequence of Magnetospirillum sp. Strain SO-1, a Freshwater Magnetotactic Bacterium Isolated from the Ol'khovka River, Russia.</title>
        <authorList>
            <person name="Grouzdev D.S."/>
            <person name="Dziuba M.V."/>
            <person name="Sukhacheva M.S."/>
            <person name="Mardanov A.V."/>
            <person name="Beletskiy A.V."/>
            <person name="Kuznetsov B.B."/>
            <person name="Skryabin K.G."/>
        </authorList>
    </citation>
    <scope>NUCLEOTIDE SEQUENCE [LARGE SCALE GENOMIC DNA]</scope>
    <source>
        <strain evidence="7 8">SO-1</strain>
    </source>
</reference>
<proteinExistence type="inferred from homology"/>